<proteinExistence type="predicted"/>
<accession>A0A6J6LUL9</accession>
<dbReference type="AlphaFoldDB" id="A0A6J6LUL9"/>
<sequence length="157" mass="17432">MAVTFRFPSLLTPRDHDETRQRPTLTLVPRSERRFVRVFAFFAVVVVAMGLVVALRVHMAQQQLRIDRLNYDISRARQHFDSLRAERASMQSPEFLISRAREMGMVPSVGSRIVEVPASVAADVAANVGKIDADVAGSIETPFDEFGRLKPAVVGAP</sequence>
<dbReference type="EMBL" id="CAEZTC010000033">
    <property type="protein sequence ID" value="CAB4554359.1"/>
    <property type="molecule type" value="Genomic_DNA"/>
</dbReference>
<dbReference type="EMBL" id="CAEZWE010000093">
    <property type="protein sequence ID" value="CAB4664183.1"/>
    <property type="molecule type" value="Genomic_DNA"/>
</dbReference>
<keyword evidence="1" id="KW-0812">Transmembrane</keyword>
<protein>
    <submittedName>
        <fullName evidence="3">Unannotated protein</fullName>
    </submittedName>
</protein>
<name>A0A6J6LUL9_9ZZZZ</name>
<feature type="transmembrane region" description="Helical" evidence="1">
    <location>
        <begin position="35"/>
        <end position="55"/>
    </location>
</feature>
<reference evidence="3" key="1">
    <citation type="submission" date="2020-05" db="EMBL/GenBank/DDBJ databases">
        <authorList>
            <person name="Chiriac C."/>
            <person name="Salcher M."/>
            <person name="Ghai R."/>
            <person name="Kavagutti S V."/>
        </authorList>
    </citation>
    <scope>NUCLEOTIDE SEQUENCE</scope>
</reference>
<keyword evidence="1" id="KW-0472">Membrane</keyword>
<organism evidence="3">
    <name type="scientific">freshwater metagenome</name>
    <dbReference type="NCBI Taxonomy" id="449393"/>
    <lineage>
        <taxon>unclassified sequences</taxon>
        <taxon>metagenomes</taxon>
        <taxon>ecological metagenomes</taxon>
    </lineage>
</organism>
<keyword evidence="1" id="KW-1133">Transmembrane helix</keyword>
<gene>
    <name evidence="2" type="ORF">UFOPK1572_00396</name>
    <name evidence="3" type="ORF">UFOPK2169_01611</name>
</gene>
<evidence type="ECO:0000256" key="1">
    <source>
        <dbReference type="SAM" id="Phobius"/>
    </source>
</evidence>
<evidence type="ECO:0000313" key="2">
    <source>
        <dbReference type="EMBL" id="CAB4554359.1"/>
    </source>
</evidence>
<evidence type="ECO:0000313" key="3">
    <source>
        <dbReference type="EMBL" id="CAB4664183.1"/>
    </source>
</evidence>